<evidence type="ECO:0000313" key="2">
    <source>
        <dbReference type="EMBL" id="KOY16844.1"/>
    </source>
</evidence>
<keyword evidence="3" id="KW-1185">Reference proteome</keyword>
<feature type="transmembrane region" description="Helical" evidence="1">
    <location>
        <begin position="20"/>
        <end position="37"/>
    </location>
</feature>
<dbReference type="OrthoDB" id="2629050at2"/>
<dbReference type="PATRIC" id="fig|1705561.3.peg.1466"/>
<accession>A0A0N0C577</accession>
<reference evidence="2 3" key="1">
    <citation type="submission" date="2015-08" db="EMBL/GenBank/DDBJ databases">
        <title>Draft genome sequence of cellulolytic and xylanolytic Paenibacillus sp. A59, isolated from a decaying forest soil from Patagonia, Argentina.</title>
        <authorList>
            <person name="Ghio S."/>
            <person name="Caceres A.M."/>
            <person name="Talia P."/>
            <person name="Grasso D."/>
            <person name="Campos E."/>
        </authorList>
    </citation>
    <scope>NUCLEOTIDE SEQUENCE [LARGE SCALE GENOMIC DNA]</scope>
    <source>
        <strain evidence="2 3">A59</strain>
    </source>
</reference>
<evidence type="ECO:0000256" key="1">
    <source>
        <dbReference type="SAM" id="Phobius"/>
    </source>
</evidence>
<proteinExistence type="predicted"/>
<gene>
    <name evidence="2" type="ORF">AMS66_08180</name>
</gene>
<evidence type="ECO:0000313" key="3">
    <source>
        <dbReference type="Proteomes" id="UP000037688"/>
    </source>
</evidence>
<dbReference type="Proteomes" id="UP000037688">
    <property type="component" value="Unassembled WGS sequence"/>
</dbReference>
<dbReference type="RefSeq" id="WP_053780325.1">
    <property type="nucleotide sequence ID" value="NZ_LITU01000050.1"/>
</dbReference>
<keyword evidence="1" id="KW-0472">Membrane</keyword>
<dbReference type="EMBL" id="LITU01000050">
    <property type="protein sequence ID" value="KOY16844.1"/>
    <property type="molecule type" value="Genomic_DNA"/>
</dbReference>
<comment type="caution">
    <text evidence="2">The sequence shown here is derived from an EMBL/GenBank/DDBJ whole genome shotgun (WGS) entry which is preliminary data.</text>
</comment>
<organism evidence="2 3">
    <name type="scientific">Paenibacillus xylanivorans</name>
    <dbReference type="NCBI Taxonomy" id="1705561"/>
    <lineage>
        <taxon>Bacteria</taxon>
        <taxon>Bacillati</taxon>
        <taxon>Bacillota</taxon>
        <taxon>Bacilli</taxon>
        <taxon>Bacillales</taxon>
        <taxon>Paenibacillaceae</taxon>
        <taxon>Paenibacillus</taxon>
    </lineage>
</organism>
<sequence>MVSTHDNKAANYRANGISKLTIAISVVVIIIVILAFTNPSRTDFFKWLESEYAIHVSYDINAGKTYTQITNGQEKSLIFRSGHIQHVGIYTTYDELFTDAEGNDINIKALGIMNIFFKR</sequence>
<keyword evidence="1" id="KW-1133">Transmembrane helix</keyword>
<keyword evidence="1" id="KW-0812">Transmembrane</keyword>
<protein>
    <submittedName>
        <fullName evidence="2">Uncharacterized protein</fullName>
    </submittedName>
</protein>
<dbReference type="AlphaFoldDB" id="A0A0N0C577"/>
<name>A0A0N0C577_9BACL</name>